<dbReference type="EMBL" id="JAVYJV010000012">
    <property type="protein sequence ID" value="KAK4357273.1"/>
    <property type="molecule type" value="Genomic_DNA"/>
</dbReference>
<keyword evidence="3" id="KW-0812">Transmembrane</keyword>
<comment type="similarity">
    <text evidence="2">Belongs to the HAK/KUP transporter (TC 2.A.72.3) family.</text>
</comment>
<keyword evidence="3" id="KW-0472">Membrane</keyword>
<feature type="transmembrane region" description="Helical" evidence="3">
    <location>
        <begin position="29"/>
        <end position="47"/>
    </location>
</feature>
<dbReference type="InterPro" id="IPR003855">
    <property type="entry name" value="K+_transporter"/>
</dbReference>
<feature type="transmembrane region" description="Helical" evidence="3">
    <location>
        <begin position="218"/>
        <end position="239"/>
    </location>
</feature>
<evidence type="ECO:0000259" key="4">
    <source>
        <dbReference type="Pfam" id="PF02705"/>
    </source>
</evidence>
<sequence length="338" mass="37667">MEILERHHFLSAVGGLKAAALSVLTEGRLVWIAVAILIILIYDATIIRALNPMYIIDYFKRNQKNAWISLGGVVMCITGGEALFADVGHFSVRSIQISMCCVTYPALILAYLGQAAFLRKHSYDVSDTFYKSLPHSLYWPVFAVAVLAAIIASQALISGTFAIIRQSLALGCFPRVKIVHTSIKHHGQIYIPEINNLLMLACVIVTLAFRTTEKLSHAYGIAVVIVITLTSCFLVLVMIMKWKTHILFVIVYVLIIGTVELVGCYMERDIEVVERAYSVGVVHLVREQDVIASQGSSIAKRVVIDYAFNFLKRSLRQSSEVFDIPHKLMLNAGMIYEL</sequence>
<gene>
    <name evidence="5" type="ORF">RND71_022883</name>
</gene>
<organism evidence="5 6">
    <name type="scientific">Anisodus tanguticus</name>
    <dbReference type="NCBI Taxonomy" id="243964"/>
    <lineage>
        <taxon>Eukaryota</taxon>
        <taxon>Viridiplantae</taxon>
        <taxon>Streptophyta</taxon>
        <taxon>Embryophyta</taxon>
        <taxon>Tracheophyta</taxon>
        <taxon>Spermatophyta</taxon>
        <taxon>Magnoliopsida</taxon>
        <taxon>eudicotyledons</taxon>
        <taxon>Gunneridae</taxon>
        <taxon>Pentapetalae</taxon>
        <taxon>asterids</taxon>
        <taxon>lamiids</taxon>
        <taxon>Solanales</taxon>
        <taxon>Solanaceae</taxon>
        <taxon>Solanoideae</taxon>
        <taxon>Hyoscyameae</taxon>
        <taxon>Anisodus</taxon>
    </lineage>
</organism>
<dbReference type="Proteomes" id="UP001291623">
    <property type="component" value="Unassembled WGS sequence"/>
</dbReference>
<feature type="domain" description="K+ potassium transporter integral membrane" evidence="4">
    <location>
        <begin position="32"/>
        <end position="262"/>
    </location>
</feature>
<proteinExistence type="inferred from homology"/>
<dbReference type="GO" id="GO:0005886">
    <property type="term" value="C:plasma membrane"/>
    <property type="evidence" value="ECO:0007669"/>
    <property type="project" value="UniProtKB-SubCell"/>
</dbReference>
<keyword evidence="6" id="KW-1185">Reference proteome</keyword>
<dbReference type="AlphaFoldDB" id="A0AAE1RUM2"/>
<protein>
    <recommendedName>
        <fullName evidence="4">K+ potassium transporter integral membrane domain-containing protein</fullName>
    </recommendedName>
</protein>
<feature type="transmembrane region" description="Helical" evidence="3">
    <location>
        <begin position="194"/>
        <end position="212"/>
    </location>
</feature>
<dbReference type="PANTHER" id="PTHR30540">
    <property type="entry name" value="OSMOTIC STRESS POTASSIUM TRANSPORTER"/>
    <property type="match status" value="1"/>
</dbReference>
<dbReference type="Pfam" id="PF02705">
    <property type="entry name" value="K_trans"/>
    <property type="match status" value="1"/>
</dbReference>
<evidence type="ECO:0000313" key="5">
    <source>
        <dbReference type="EMBL" id="KAK4357273.1"/>
    </source>
</evidence>
<name>A0AAE1RUM2_9SOLA</name>
<dbReference type="PANTHER" id="PTHR30540:SF87">
    <property type="entry name" value="POTASSIUM TRANSPORTER"/>
    <property type="match status" value="1"/>
</dbReference>
<feature type="transmembrane region" description="Helical" evidence="3">
    <location>
        <begin position="246"/>
        <end position="266"/>
    </location>
</feature>
<feature type="transmembrane region" description="Helical" evidence="3">
    <location>
        <begin position="97"/>
        <end position="117"/>
    </location>
</feature>
<reference evidence="5" key="1">
    <citation type="submission" date="2023-12" db="EMBL/GenBank/DDBJ databases">
        <title>Genome assembly of Anisodus tanguticus.</title>
        <authorList>
            <person name="Wang Y.-J."/>
        </authorList>
    </citation>
    <scope>NUCLEOTIDE SEQUENCE</scope>
    <source>
        <strain evidence="5">KB-2021</strain>
        <tissue evidence="5">Leaf</tissue>
    </source>
</reference>
<dbReference type="GO" id="GO:0015079">
    <property type="term" value="F:potassium ion transmembrane transporter activity"/>
    <property type="evidence" value="ECO:0007669"/>
    <property type="project" value="InterPro"/>
</dbReference>
<keyword evidence="3" id="KW-1133">Transmembrane helix</keyword>
<comment type="caution">
    <text evidence="5">The sequence shown here is derived from an EMBL/GenBank/DDBJ whole genome shotgun (WGS) entry which is preliminary data.</text>
</comment>
<evidence type="ECO:0000256" key="3">
    <source>
        <dbReference type="SAM" id="Phobius"/>
    </source>
</evidence>
<evidence type="ECO:0000313" key="6">
    <source>
        <dbReference type="Proteomes" id="UP001291623"/>
    </source>
</evidence>
<comment type="subcellular location">
    <subcellularLocation>
        <location evidence="1">Cell membrane</location>
        <topology evidence="1">Multi-pass membrane protein</topology>
    </subcellularLocation>
</comment>
<evidence type="ECO:0000256" key="1">
    <source>
        <dbReference type="ARBA" id="ARBA00004651"/>
    </source>
</evidence>
<accession>A0AAE1RUM2</accession>
<dbReference type="InterPro" id="IPR053951">
    <property type="entry name" value="K_trans_N"/>
</dbReference>
<feature type="transmembrane region" description="Helical" evidence="3">
    <location>
        <begin position="67"/>
        <end position="85"/>
    </location>
</feature>
<evidence type="ECO:0000256" key="2">
    <source>
        <dbReference type="ARBA" id="ARBA00008440"/>
    </source>
</evidence>
<feature type="transmembrane region" description="Helical" evidence="3">
    <location>
        <begin position="137"/>
        <end position="157"/>
    </location>
</feature>